<organism evidence="2 3">
    <name type="scientific">Scleroderma citrinum Foug A</name>
    <dbReference type="NCBI Taxonomy" id="1036808"/>
    <lineage>
        <taxon>Eukaryota</taxon>
        <taxon>Fungi</taxon>
        <taxon>Dikarya</taxon>
        <taxon>Basidiomycota</taxon>
        <taxon>Agaricomycotina</taxon>
        <taxon>Agaricomycetes</taxon>
        <taxon>Agaricomycetidae</taxon>
        <taxon>Boletales</taxon>
        <taxon>Sclerodermatineae</taxon>
        <taxon>Sclerodermataceae</taxon>
        <taxon>Scleroderma</taxon>
    </lineage>
</organism>
<feature type="region of interest" description="Disordered" evidence="1">
    <location>
        <begin position="396"/>
        <end position="497"/>
    </location>
</feature>
<dbReference type="OrthoDB" id="3149423at2759"/>
<feature type="compositionally biased region" description="Polar residues" evidence="1">
    <location>
        <begin position="474"/>
        <end position="492"/>
    </location>
</feature>
<evidence type="ECO:0000313" key="3">
    <source>
        <dbReference type="Proteomes" id="UP000053989"/>
    </source>
</evidence>
<feature type="region of interest" description="Disordered" evidence="1">
    <location>
        <begin position="1"/>
        <end position="22"/>
    </location>
</feature>
<feature type="compositionally biased region" description="Acidic residues" evidence="1">
    <location>
        <begin position="414"/>
        <end position="425"/>
    </location>
</feature>
<dbReference type="AlphaFoldDB" id="A0A0C3DJH4"/>
<dbReference type="EMBL" id="KN822120">
    <property type="protein sequence ID" value="KIM56211.1"/>
    <property type="molecule type" value="Genomic_DNA"/>
</dbReference>
<feature type="region of interest" description="Disordered" evidence="1">
    <location>
        <begin position="522"/>
        <end position="575"/>
    </location>
</feature>
<dbReference type="HOGENOM" id="CLU_030984_3_0_1"/>
<keyword evidence="3" id="KW-1185">Reference proteome</keyword>
<gene>
    <name evidence="2" type="ORF">SCLCIDRAFT_29753</name>
</gene>
<accession>A0A0C3DJH4</accession>
<dbReference type="InParanoid" id="A0A0C3DJH4"/>
<name>A0A0C3DJH4_9AGAM</name>
<feature type="compositionally biased region" description="Polar residues" evidence="1">
    <location>
        <begin position="561"/>
        <end position="575"/>
    </location>
</feature>
<evidence type="ECO:0000313" key="2">
    <source>
        <dbReference type="EMBL" id="KIM56211.1"/>
    </source>
</evidence>
<proteinExistence type="predicted"/>
<reference evidence="2 3" key="1">
    <citation type="submission" date="2014-04" db="EMBL/GenBank/DDBJ databases">
        <authorList>
            <consortium name="DOE Joint Genome Institute"/>
            <person name="Kuo A."/>
            <person name="Kohler A."/>
            <person name="Nagy L.G."/>
            <person name="Floudas D."/>
            <person name="Copeland A."/>
            <person name="Barry K.W."/>
            <person name="Cichocki N."/>
            <person name="Veneault-Fourrey C."/>
            <person name="LaButti K."/>
            <person name="Lindquist E.A."/>
            <person name="Lipzen A."/>
            <person name="Lundell T."/>
            <person name="Morin E."/>
            <person name="Murat C."/>
            <person name="Sun H."/>
            <person name="Tunlid A."/>
            <person name="Henrissat B."/>
            <person name="Grigoriev I.V."/>
            <person name="Hibbett D.S."/>
            <person name="Martin F."/>
            <person name="Nordberg H.P."/>
            <person name="Cantor M.N."/>
            <person name="Hua S.X."/>
        </authorList>
    </citation>
    <scope>NUCLEOTIDE SEQUENCE [LARGE SCALE GENOMIC DNA]</scope>
    <source>
        <strain evidence="2 3">Foug A</strain>
    </source>
</reference>
<evidence type="ECO:0000256" key="1">
    <source>
        <dbReference type="SAM" id="MobiDB-lite"/>
    </source>
</evidence>
<sequence length="612" mass="68712">MSGSEHSNSNRDERSHATGKGKTPLCADEVAIVQEKLDLWMAADVTKRKSIYKDIANSIQGLEANKSLKSHHWVMKKKAIQNWLYNHCCTQKKKQLVKYGHKWNSCLVITYEHSDKINKILAKNGHPAGAPGYIKFYQKAVDKVIKKMTPEQKEEAAATAKEWNDTHPPAEIQAKAMEEKGRKFAQEFAREMWKQCGARVVVMAAWKGTTGDIMYGLHDFNDEMGNGKVFDGWDRMETTWEQYSHDVFGVENSGAGTEDEAAVPRKKPTKCQWRPRITLPTNENGMPSIPIILNMNSQEKKDVVHVFISYHYGKARDHENITVPWAAIAVDHSKYISGRYWPTDVTFKEPSRLTNMEATNILEWWRDRQVTNPTDTLKVKRWLGLDGSLQPAVENAYGKSSTKRLVKRAREDYSNDEDGSDEPDTEPLMPQGESPMGLSRGECSSKVRDGKQDVEVDAEQTHKTRKRQPKGTHSGKNTKNQDNNGPTGSQNIKVGPPNKVYFIPSGSHQQKDMAQVKKKDHKVCPTTEAPTDNTTVGTKPKPRVKTKEKKTVGLDPKAPKSTVNLRVNTKDQPPTTLELTMVPSTDVVDKRATAHSAHPGMAPQGVPLTTII</sequence>
<dbReference type="STRING" id="1036808.A0A0C3DJH4"/>
<feature type="compositionally biased region" description="Basic and acidic residues" evidence="1">
    <location>
        <begin position="443"/>
        <end position="462"/>
    </location>
</feature>
<dbReference type="Proteomes" id="UP000053989">
    <property type="component" value="Unassembled WGS sequence"/>
</dbReference>
<feature type="compositionally biased region" description="Polar residues" evidence="1">
    <location>
        <begin position="528"/>
        <end position="537"/>
    </location>
</feature>
<reference evidence="3" key="2">
    <citation type="submission" date="2015-01" db="EMBL/GenBank/DDBJ databases">
        <title>Evolutionary Origins and Diversification of the Mycorrhizal Mutualists.</title>
        <authorList>
            <consortium name="DOE Joint Genome Institute"/>
            <consortium name="Mycorrhizal Genomics Consortium"/>
            <person name="Kohler A."/>
            <person name="Kuo A."/>
            <person name="Nagy L.G."/>
            <person name="Floudas D."/>
            <person name="Copeland A."/>
            <person name="Barry K.W."/>
            <person name="Cichocki N."/>
            <person name="Veneault-Fourrey C."/>
            <person name="LaButti K."/>
            <person name="Lindquist E.A."/>
            <person name="Lipzen A."/>
            <person name="Lundell T."/>
            <person name="Morin E."/>
            <person name="Murat C."/>
            <person name="Riley R."/>
            <person name="Ohm R."/>
            <person name="Sun H."/>
            <person name="Tunlid A."/>
            <person name="Henrissat B."/>
            <person name="Grigoriev I.V."/>
            <person name="Hibbett D.S."/>
            <person name="Martin F."/>
        </authorList>
    </citation>
    <scope>NUCLEOTIDE SEQUENCE [LARGE SCALE GENOMIC DNA]</scope>
    <source>
        <strain evidence="3">Foug A</strain>
    </source>
</reference>
<protein>
    <submittedName>
        <fullName evidence="2">Uncharacterized protein</fullName>
    </submittedName>
</protein>